<evidence type="ECO:0000313" key="7">
    <source>
        <dbReference type="Proteomes" id="UP000694564"/>
    </source>
</evidence>
<dbReference type="GeneTree" id="ENSGT01100000263479"/>
<evidence type="ECO:0000313" key="6">
    <source>
        <dbReference type="Ensembl" id="ENSSVLP00005024374.1"/>
    </source>
</evidence>
<keyword evidence="4" id="KW-0472">Membrane</keyword>
<evidence type="ECO:0000256" key="4">
    <source>
        <dbReference type="SAM" id="Phobius"/>
    </source>
</evidence>
<dbReference type="InterPro" id="IPR050831">
    <property type="entry name" value="CEA_cell_adhesion"/>
</dbReference>
<comment type="similarity">
    <text evidence="3">Belongs to the immunoglobulin superfamily. CEA family.</text>
</comment>
<protein>
    <recommendedName>
        <fullName evidence="5">Immunoglobulin V-set domain-containing protein</fullName>
    </recommendedName>
</protein>
<reference evidence="6" key="2">
    <citation type="submission" date="2025-09" db="UniProtKB">
        <authorList>
            <consortium name="Ensembl"/>
        </authorList>
    </citation>
    <scope>IDENTIFICATION</scope>
</reference>
<dbReference type="PANTHER" id="PTHR44427:SF21">
    <property type="entry name" value="CEA CELL ADHESION MOLECULE 19"/>
    <property type="match status" value="1"/>
</dbReference>
<dbReference type="PANTHER" id="PTHR44427">
    <property type="entry name" value="CARCINOEMBRYONIC ANTIGEN-RELATED CELL ADHESION MOLECULE 19"/>
    <property type="match status" value="1"/>
</dbReference>
<keyword evidence="1" id="KW-0732">Signal</keyword>
<dbReference type="SUPFAM" id="SSF48726">
    <property type="entry name" value="Immunoglobulin"/>
    <property type="match status" value="1"/>
</dbReference>
<dbReference type="InterPro" id="IPR013783">
    <property type="entry name" value="Ig-like_fold"/>
</dbReference>
<keyword evidence="2" id="KW-0325">Glycoprotein</keyword>
<keyword evidence="4" id="KW-0812">Transmembrane</keyword>
<reference evidence="6" key="1">
    <citation type="submission" date="2025-08" db="UniProtKB">
        <authorList>
            <consortium name="Ensembl"/>
        </authorList>
    </citation>
    <scope>IDENTIFICATION</scope>
</reference>
<dbReference type="Pfam" id="PF07686">
    <property type="entry name" value="V-set"/>
    <property type="match status" value="1"/>
</dbReference>
<feature type="transmembrane region" description="Helical" evidence="4">
    <location>
        <begin position="154"/>
        <end position="182"/>
    </location>
</feature>
<accession>A0A8D2JPI3</accession>
<feature type="domain" description="Immunoglobulin V-set" evidence="5">
    <location>
        <begin position="60"/>
        <end position="140"/>
    </location>
</feature>
<sequence length="330" mass="35149">MELLVGTQSCFPKNLLLSASILALWPPQGSQAALHIQKIPEQPQKNQDLLLFLEGVPDSFQDFTWYLGEEPHGGTMLFTYIPGLQRPQRDGNAMGQRDAVGFRNGSMLLRRVQPSDSGTYHVAVTVNPAWTMRAKTEVQVAEKHQQLPAASLPVGAGILAAAVLGSLAAGFLLVGSLAYLLVTRGWRGRSPRYGTPGASPALPPGSSAGDNNVYEVMPSPVLLVSPLSDLRPMSPAMVSPTPMPSPKARATLVLFSVPGLNPEVLYTEPPAPPVGLFKEVSPQLSQVPLSPGGQVPWGWCLWSSPSPVCQGLPLGVTCWVTPTSPTSRVP</sequence>
<dbReference type="InterPro" id="IPR013106">
    <property type="entry name" value="Ig_V-set"/>
</dbReference>
<evidence type="ECO:0000256" key="2">
    <source>
        <dbReference type="ARBA" id="ARBA00023180"/>
    </source>
</evidence>
<keyword evidence="4" id="KW-1133">Transmembrane helix</keyword>
<proteinExistence type="inferred from homology"/>
<evidence type="ECO:0000256" key="1">
    <source>
        <dbReference type="ARBA" id="ARBA00022729"/>
    </source>
</evidence>
<dbReference type="Proteomes" id="UP000694564">
    <property type="component" value="Chromosome 17"/>
</dbReference>
<dbReference type="AlphaFoldDB" id="A0A8D2JPI3"/>
<name>A0A8D2JPI3_SCIVU</name>
<organism evidence="6 7">
    <name type="scientific">Sciurus vulgaris</name>
    <name type="common">Eurasian red squirrel</name>
    <dbReference type="NCBI Taxonomy" id="55149"/>
    <lineage>
        <taxon>Eukaryota</taxon>
        <taxon>Metazoa</taxon>
        <taxon>Chordata</taxon>
        <taxon>Craniata</taxon>
        <taxon>Vertebrata</taxon>
        <taxon>Euteleostomi</taxon>
        <taxon>Mammalia</taxon>
        <taxon>Eutheria</taxon>
        <taxon>Euarchontoglires</taxon>
        <taxon>Glires</taxon>
        <taxon>Rodentia</taxon>
        <taxon>Sciuromorpha</taxon>
        <taxon>Sciuridae</taxon>
        <taxon>Sciurinae</taxon>
        <taxon>Sciurini</taxon>
        <taxon>Sciurus</taxon>
    </lineage>
</organism>
<dbReference type="Gene3D" id="2.60.40.10">
    <property type="entry name" value="Immunoglobulins"/>
    <property type="match status" value="1"/>
</dbReference>
<dbReference type="Ensembl" id="ENSSVLT00005027084.1">
    <property type="protein sequence ID" value="ENSSVLP00005024374.1"/>
    <property type="gene ID" value="ENSSVLG00005018734.1"/>
</dbReference>
<evidence type="ECO:0000259" key="5">
    <source>
        <dbReference type="Pfam" id="PF07686"/>
    </source>
</evidence>
<keyword evidence="7" id="KW-1185">Reference proteome</keyword>
<dbReference type="InterPro" id="IPR036179">
    <property type="entry name" value="Ig-like_dom_sf"/>
</dbReference>
<evidence type="ECO:0000256" key="3">
    <source>
        <dbReference type="ARBA" id="ARBA00038222"/>
    </source>
</evidence>